<organism evidence="1 2">
    <name type="scientific">Camellia lanceoleosa</name>
    <dbReference type="NCBI Taxonomy" id="1840588"/>
    <lineage>
        <taxon>Eukaryota</taxon>
        <taxon>Viridiplantae</taxon>
        <taxon>Streptophyta</taxon>
        <taxon>Embryophyta</taxon>
        <taxon>Tracheophyta</taxon>
        <taxon>Spermatophyta</taxon>
        <taxon>Magnoliopsida</taxon>
        <taxon>eudicotyledons</taxon>
        <taxon>Gunneridae</taxon>
        <taxon>Pentapetalae</taxon>
        <taxon>asterids</taxon>
        <taxon>Ericales</taxon>
        <taxon>Theaceae</taxon>
        <taxon>Camellia</taxon>
    </lineage>
</organism>
<sequence>MEYQGNAYFSNLMNEFDVDHDFTTESSQQESQSLSFSPEIITQTTKISQRKGNFTEEEDMMLISAWLNISLDPIRGNEQKSKAYWLRVWENYNKYKTFDSERTQTSLMNRWSTIQLATNKFCGCFAQVERLNRSGSTEKDKIQDAKKLYKDLYHSNFPFEHCWNELRSQPKWMEDTTTKKQKSTKNASPATSTPDSVNLENNDNYDVVERPIGRKAAKKNKAKDLGNNVTESPFVKLLEEIKVKNDITNEKKIEIFEKSYLQEERRIENEEKREERRLALEERREEERIMSMDTSIMPLLQAQYIRQRQMQILEKRN</sequence>
<dbReference type="EMBL" id="CM045761">
    <property type="protein sequence ID" value="KAI8015113.1"/>
    <property type="molecule type" value="Genomic_DNA"/>
</dbReference>
<dbReference type="Proteomes" id="UP001060215">
    <property type="component" value="Chromosome 4"/>
</dbReference>
<evidence type="ECO:0000313" key="2">
    <source>
        <dbReference type="Proteomes" id="UP001060215"/>
    </source>
</evidence>
<gene>
    <name evidence="1" type="ORF">LOK49_LG05G02232</name>
</gene>
<evidence type="ECO:0000313" key="1">
    <source>
        <dbReference type="EMBL" id="KAI8015113.1"/>
    </source>
</evidence>
<reference evidence="1 2" key="1">
    <citation type="journal article" date="2022" name="Plant J.">
        <title>Chromosome-level genome of Camellia lanceoleosa provides a valuable resource for understanding genome evolution and self-incompatibility.</title>
        <authorList>
            <person name="Gong W."/>
            <person name="Xiao S."/>
            <person name="Wang L."/>
            <person name="Liao Z."/>
            <person name="Chang Y."/>
            <person name="Mo W."/>
            <person name="Hu G."/>
            <person name="Li W."/>
            <person name="Zhao G."/>
            <person name="Zhu H."/>
            <person name="Hu X."/>
            <person name="Ji K."/>
            <person name="Xiang X."/>
            <person name="Song Q."/>
            <person name="Yuan D."/>
            <person name="Jin S."/>
            <person name="Zhang L."/>
        </authorList>
    </citation>
    <scope>NUCLEOTIDE SEQUENCE [LARGE SCALE GENOMIC DNA]</scope>
    <source>
        <strain evidence="1">SQ_2022a</strain>
    </source>
</reference>
<proteinExistence type="predicted"/>
<name>A0ACC0HQD1_9ERIC</name>
<keyword evidence="2" id="KW-1185">Reference proteome</keyword>
<comment type="caution">
    <text evidence="1">The sequence shown here is derived from an EMBL/GenBank/DDBJ whole genome shotgun (WGS) entry which is preliminary data.</text>
</comment>
<protein>
    <submittedName>
        <fullName evidence="1">Glutathione S-transferase T3</fullName>
    </submittedName>
</protein>
<accession>A0ACC0HQD1</accession>